<comment type="cofactor">
    <cofactor evidence="1">
        <name>a divalent metal cation</name>
        <dbReference type="ChEBI" id="CHEBI:60240"/>
    </cofactor>
</comment>
<comment type="similarity">
    <text evidence="3">Belongs to the HARBI1 family.</text>
</comment>
<keyword evidence="7" id="KW-0539">Nucleus</keyword>
<evidence type="ECO:0000313" key="11">
    <source>
        <dbReference type="Proteomes" id="UP001059041"/>
    </source>
</evidence>
<dbReference type="EMBL" id="JAFHDT010000011">
    <property type="protein sequence ID" value="KAI7803438.1"/>
    <property type="molecule type" value="Genomic_DNA"/>
</dbReference>
<organism evidence="10 11">
    <name type="scientific">Triplophysa rosa</name>
    <name type="common">Cave loach</name>
    <dbReference type="NCBI Taxonomy" id="992332"/>
    <lineage>
        <taxon>Eukaryota</taxon>
        <taxon>Metazoa</taxon>
        <taxon>Chordata</taxon>
        <taxon>Craniata</taxon>
        <taxon>Vertebrata</taxon>
        <taxon>Euteleostomi</taxon>
        <taxon>Actinopterygii</taxon>
        <taxon>Neopterygii</taxon>
        <taxon>Teleostei</taxon>
        <taxon>Ostariophysi</taxon>
        <taxon>Cypriniformes</taxon>
        <taxon>Nemacheilidae</taxon>
        <taxon>Triplophysa</taxon>
    </lineage>
</organism>
<comment type="subcellular location">
    <subcellularLocation>
        <location evidence="2">Nucleus</location>
    </subcellularLocation>
</comment>
<evidence type="ECO:0000256" key="6">
    <source>
        <dbReference type="ARBA" id="ARBA00022801"/>
    </source>
</evidence>
<dbReference type="PANTHER" id="PTHR22930">
    <property type="match status" value="1"/>
</dbReference>
<dbReference type="InterPro" id="IPR045249">
    <property type="entry name" value="HARBI1-like"/>
</dbReference>
<evidence type="ECO:0000256" key="3">
    <source>
        <dbReference type="ARBA" id="ARBA00006958"/>
    </source>
</evidence>
<dbReference type="PANTHER" id="PTHR22930:SF267">
    <property type="entry name" value="NUCLEASE HARBI1-RELATED"/>
    <property type="match status" value="1"/>
</dbReference>
<sequence>MIFLVSESKQFLIVICFMLNVTFCHDPTFIANCILFWPTGSWQPHFLCLMVRPRLDVLSYPEDFLFERYRFSLQSITYVHSLLHPYITNLTRRGRALTSEQILCTALRFFANGSFLYNTGDAENVSKATVCRAVRKVCLALKHFLHIFVKFPGHKPVRAIKEEFHRIAGFPNVIGCIDGTHIPIIIICDAAHIITNVEAKWPGSVHDSRIYRESSLSNRMGQGETDGLLLGDRGYPCQTTLITPYPEPEPGPQQHFSVAHSRTRAQVEMTIGLLKSRFQCLRYLRVTPERACDIIVACVVLHNIAIIRGEQHPALQIQDPEEDLIHPEDFQDGRVVRDLICRNVFGH</sequence>
<evidence type="ECO:0000256" key="5">
    <source>
        <dbReference type="ARBA" id="ARBA00022723"/>
    </source>
</evidence>
<name>A0A9W7TVP5_TRIRA</name>
<accession>A0A9W7TVP5</accession>
<keyword evidence="4" id="KW-0540">Nuclease</keyword>
<reference evidence="10" key="1">
    <citation type="submission" date="2021-02" db="EMBL/GenBank/DDBJ databases">
        <title>Comparative genomics reveals that relaxation of natural selection precedes convergent phenotypic evolution of cavefish.</title>
        <authorList>
            <person name="Peng Z."/>
        </authorList>
    </citation>
    <scope>NUCLEOTIDE SEQUENCE</scope>
    <source>
        <tissue evidence="10">Muscle</tissue>
    </source>
</reference>
<evidence type="ECO:0000256" key="4">
    <source>
        <dbReference type="ARBA" id="ARBA00022722"/>
    </source>
</evidence>
<dbReference type="InterPro" id="IPR027806">
    <property type="entry name" value="HARBI1_dom"/>
</dbReference>
<feature type="domain" description="DDE Tnp4" evidence="9">
    <location>
        <begin position="185"/>
        <end position="303"/>
    </location>
</feature>
<dbReference type="AlphaFoldDB" id="A0A9W7TVP5"/>
<keyword evidence="5" id="KW-0479">Metal-binding</keyword>
<evidence type="ECO:0000259" key="9">
    <source>
        <dbReference type="Pfam" id="PF13359"/>
    </source>
</evidence>
<dbReference type="Pfam" id="PF13359">
    <property type="entry name" value="DDE_Tnp_4"/>
    <property type="match status" value="1"/>
</dbReference>
<proteinExistence type="inferred from homology"/>
<evidence type="ECO:0000256" key="8">
    <source>
        <dbReference type="SAM" id="SignalP"/>
    </source>
</evidence>
<feature type="signal peptide" evidence="8">
    <location>
        <begin position="1"/>
        <end position="24"/>
    </location>
</feature>
<dbReference type="GO" id="GO:0016787">
    <property type="term" value="F:hydrolase activity"/>
    <property type="evidence" value="ECO:0007669"/>
    <property type="project" value="UniProtKB-KW"/>
</dbReference>
<feature type="chain" id="PRO_5040814852" evidence="8">
    <location>
        <begin position="25"/>
        <end position="347"/>
    </location>
</feature>
<dbReference type="GO" id="GO:0004518">
    <property type="term" value="F:nuclease activity"/>
    <property type="evidence" value="ECO:0007669"/>
    <property type="project" value="UniProtKB-KW"/>
</dbReference>
<keyword evidence="11" id="KW-1185">Reference proteome</keyword>
<gene>
    <name evidence="10" type="ORF">IRJ41_006921</name>
</gene>
<evidence type="ECO:0000256" key="7">
    <source>
        <dbReference type="ARBA" id="ARBA00023242"/>
    </source>
</evidence>
<dbReference type="Proteomes" id="UP001059041">
    <property type="component" value="Linkage Group LG11"/>
</dbReference>
<evidence type="ECO:0000256" key="1">
    <source>
        <dbReference type="ARBA" id="ARBA00001968"/>
    </source>
</evidence>
<dbReference type="GO" id="GO:0046872">
    <property type="term" value="F:metal ion binding"/>
    <property type="evidence" value="ECO:0007669"/>
    <property type="project" value="UniProtKB-KW"/>
</dbReference>
<dbReference type="GO" id="GO:0005634">
    <property type="term" value="C:nucleus"/>
    <property type="evidence" value="ECO:0007669"/>
    <property type="project" value="UniProtKB-SubCell"/>
</dbReference>
<keyword evidence="8" id="KW-0732">Signal</keyword>
<protein>
    <submittedName>
        <fullName evidence="10">Nuclease HARBI1</fullName>
    </submittedName>
</protein>
<comment type="caution">
    <text evidence="10">The sequence shown here is derived from an EMBL/GenBank/DDBJ whole genome shotgun (WGS) entry which is preliminary data.</text>
</comment>
<evidence type="ECO:0000256" key="2">
    <source>
        <dbReference type="ARBA" id="ARBA00004123"/>
    </source>
</evidence>
<keyword evidence="6" id="KW-0378">Hydrolase</keyword>
<evidence type="ECO:0000313" key="10">
    <source>
        <dbReference type="EMBL" id="KAI7803438.1"/>
    </source>
</evidence>